<dbReference type="GO" id="GO:0003677">
    <property type="term" value="F:DNA binding"/>
    <property type="evidence" value="ECO:0007669"/>
    <property type="project" value="UniProtKB-KW"/>
</dbReference>
<accession>A0A6J5M0L6</accession>
<reference evidence="1" key="1">
    <citation type="submission" date="2020-04" db="EMBL/GenBank/DDBJ databases">
        <authorList>
            <person name="Chiriac C."/>
            <person name="Salcher M."/>
            <person name="Ghai R."/>
            <person name="Kavagutti S V."/>
        </authorList>
    </citation>
    <scope>NUCLEOTIDE SEQUENCE</scope>
</reference>
<dbReference type="Gene3D" id="1.10.260.40">
    <property type="entry name" value="lambda repressor-like DNA-binding domains"/>
    <property type="match status" value="1"/>
</dbReference>
<name>A0A6J5M0L6_9CAUD</name>
<sequence>MLNEVVEWYGSQAEMARSLKVNRAAVSLWLRIGVLPPARAIQVEQQSRGKFRAVDLTKI</sequence>
<keyword evidence="1" id="KW-0238">DNA-binding</keyword>
<gene>
    <name evidence="1" type="ORF">UFOVP317_44</name>
</gene>
<dbReference type="Pfam" id="PF15943">
    <property type="entry name" value="YdaS_toxin"/>
    <property type="match status" value="1"/>
</dbReference>
<dbReference type="EMBL" id="LR796339">
    <property type="protein sequence ID" value="CAB4137529.1"/>
    <property type="molecule type" value="Genomic_DNA"/>
</dbReference>
<evidence type="ECO:0000313" key="1">
    <source>
        <dbReference type="EMBL" id="CAB4137529.1"/>
    </source>
</evidence>
<proteinExistence type="predicted"/>
<dbReference type="SUPFAM" id="SSF47413">
    <property type="entry name" value="lambda repressor-like DNA-binding domains"/>
    <property type="match status" value="1"/>
</dbReference>
<dbReference type="InterPro" id="IPR031856">
    <property type="entry name" value="YdaS_toxin-like"/>
</dbReference>
<organism evidence="1">
    <name type="scientific">uncultured Caudovirales phage</name>
    <dbReference type="NCBI Taxonomy" id="2100421"/>
    <lineage>
        <taxon>Viruses</taxon>
        <taxon>Duplodnaviria</taxon>
        <taxon>Heunggongvirae</taxon>
        <taxon>Uroviricota</taxon>
        <taxon>Caudoviricetes</taxon>
        <taxon>Peduoviridae</taxon>
        <taxon>Maltschvirus</taxon>
        <taxon>Maltschvirus maltsch</taxon>
    </lineage>
</organism>
<dbReference type="InterPro" id="IPR010982">
    <property type="entry name" value="Lambda_DNA-bd_dom_sf"/>
</dbReference>
<protein>
    <submittedName>
        <fullName evidence="1">DNA-binding transcriptional regulator Cro</fullName>
    </submittedName>
</protein>